<organism evidence="1 2">
    <name type="scientific">Alkalicoccus urumqiensis</name>
    <name type="common">Bacillus urumqiensis</name>
    <dbReference type="NCBI Taxonomy" id="1548213"/>
    <lineage>
        <taxon>Bacteria</taxon>
        <taxon>Bacillati</taxon>
        <taxon>Bacillota</taxon>
        <taxon>Bacilli</taxon>
        <taxon>Bacillales</taxon>
        <taxon>Bacillaceae</taxon>
        <taxon>Alkalicoccus</taxon>
    </lineage>
</organism>
<dbReference type="EMBL" id="PVNS01000001">
    <property type="protein sequence ID" value="PRO67070.1"/>
    <property type="molecule type" value="Genomic_DNA"/>
</dbReference>
<dbReference type="Proteomes" id="UP000243650">
    <property type="component" value="Unassembled WGS sequence"/>
</dbReference>
<sequence length="83" mass="9498">MSPFPPERVRLQVQAESGNLFNRPLFSFKTRRFLPGLFCAGNAGKRDFHCRPARRKLLAGSGELFSAEPQSDNYFSDERLDFT</sequence>
<protein>
    <submittedName>
        <fullName evidence="1">Uncharacterized protein</fullName>
    </submittedName>
</protein>
<accession>A0A2P6MLD1</accession>
<proteinExistence type="predicted"/>
<evidence type="ECO:0000313" key="2">
    <source>
        <dbReference type="Proteomes" id="UP000243650"/>
    </source>
</evidence>
<name>A0A2P6MLD1_ALKUR</name>
<keyword evidence="2" id="KW-1185">Reference proteome</keyword>
<comment type="caution">
    <text evidence="1">The sequence shown here is derived from an EMBL/GenBank/DDBJ whole genome shotgun (WGS) entry which is preliminary data.</text>
</comment>
<dbReference type="AlphaFoldDB" id="A0A2P6MLD1"/>
<gene>
    <name evidence="1" type="ORF">C6I21_00440</name>
</gene>
<reference evidence="1 2" key="1">
    <citation type="submission" date="2018-03" db="EMBL/GenBank/DDBJ databases">
        <title>Bacillus urumqiensis sp. nov., a moderately haloalkaliphilic bacterium isolated from a salt lake.</title>
        <authorList>
            <person name="Zhao B."/>
            <person name="Liao Z."/>
        </authorList>
    </citation>
    <scope>NUCLEOTIDE SEQUENCE [LARGE SCALE GENOMIC DNA]</scope>
    <source>
        <strain evidence="1 2">BZ-SZ-XJ18</strain>
    </source>
</reference>
<evidence type="ECO:0000313" key="1">
    <source>
        <dbReference type="EMBL" id="PRO67070.1"/>
    </source>
</evidence>